<evidence type="ECO:0000313" key="2">
    <source>
        <dbReference type="EMBL" id="STY91701.1"/>
    </source>
</evidence>
<reference evidence="1 3" key="1">
    <citation type="submission" date="2018-06" db="EMBL/GenBank/DDBJ databases">
        <authorList>
            <consortium name="Pathogen Informatics"/>
            <person name="Doyle S."/>
        </authorList>
    </citation>
    <scope>NUCLEOTIDE SEQUENCE [LARGE SCALE GENOMIC DNA]</scope>
    <source>
        <strain evidence="1 3">NCTC9380</strain>
    </source>
</reference>
<evidence type="ECO:0000313" key="3">
    <source>
        <dbReference type="Proteomes" id="UP000254031"/>
    </source>
</evidence>
<evidence type="ECO:0000313" key="1">
    <source>
        <dbReference type="EMBL" id="STY65215.1"/>
    </source>
</evidence>
<dbReference type="EMBL" id="UGPL01000006">
    <property type="protein sequence ID" value="STY65215.1"/>
    <property type="molecule type" value="Genomic_DNA"/>
</dbReference>
<dbReference type="InterPro" id="IPR021283">
    <property type="entry name" value="Phage_Wedge1"/>
</dbReference>
<dbReference type="Pfam" id="PF11041">
    <property type="entry name" value="Phage_Wedge1"/>
    <property type="match status" value="1"/>
</dbReference>
<accession>A0A378NBW1</accession>
<name>A0A378NBW1_MANHA</name>
<dbReference type="EMBL" id="UGPL01000007">
    <property type="protein sequence ID" value="STY91701.1"/>
    <property type="molecule type" value="Genomic_DNA"/>
</dbReference>
<dbReference type="Proteomes" id="UP000254031">
    <property type="component" value="Unassembled WGS sequence"/>
</dbReference>
<dbReference type="RefSeq" id="WP_006252064.1">
    <property type="nucleotide sequence ID" value="NZ_CP017484.1"/>
</dbReference>
<organism evidence="1 3">
    <name type="scientific">Mannheimia haemolytica</name>
    <name type="common">Pasteurella haemolytica</name>
    <dbReference type="NCBI Taxonomy" id="75985"/>
    <lineage>
        <taxon>Bacteria</taxon>
        <taxon>Pseudomonadati</taxon>
        <taxon>Pseudomonadota</taxon>
        <taxon>Gammaproteobacteria</taxon>
        <taxon>Pasteurellales</taxon>
        <taxon>Pasteurellaceae</taxon>
        <taxon>Mannheimia</taxon>
    </lineage>
</organism>
<gene>
    <name evidence="1" type="ORF">NCTC9380_00472</name>
    <name evidence="2" type="ORF">NCTC9380_02953</name>
</gene>
<proteinExistence type="predicted"/>
<protein>
    <submittedName>
        <fullName evidence="1">Protein of uncharacterized function (DUF2612)</fullName>
    </submittedName>
</protein>
<dbReference type="AlphaFoldDB" id="A0A378NBW1"/>
<sequence>MNKPHLQKTIISQYANSPIMNRIIQFADEYLETKDCFRQFYNIYWDIDTAEGVGLDFWGVVLGLSRFVEINDQTTFQGSSIASTELKDKVNPTSYRMNDAMYKSMLFVKAMTNIVYATAPNINKILQILFKERGRAYFVKSGTMTARYVFEFKLLDVEKAIVMTLLPRPTGVLCDFYEPEQLYTWGFNENELAPFGQAAFYIGDKN</sequence>